<evidence type="ECO:0000256" key="4">
    <source>
        <dbReference type="ARBA" id="ARBA00033420"/>
    </source>
</evidence>
<proteinExistence type="inferred from homology"/>
<reference evidence="18 19" key="1">
    <citation type="journal article" date="2021" name="Elife">
        <title>Chloroplast acquisition without the gene transfer in kleptoplastic sea slugs, Plakobranchus ocellatus.</title>
        <authorList>
            <person name="Maeda T."/>
            <person name="Takahashi S."/>
            <person name="Yoshida T."/>
            <person name="Shimamura S."/>
            <person name="Takaki Y."/>
            <person name="Nagai Y."/>
            <person name="Toyoda A."/>
            <person name="Suzuki Y."/>
            <person name="Arimoto A."/>
            <person name="Ishii H."/>
            <person name="Satoh N."/>
            <person name="Nishiyama T."/>
            <person name="Hasebe M."/>
            <person name="Maruyama T."/>
            <person name="Minagawa J."/>
            <person name="Obokata J."/>
            <person name="Shigenobu S."/>
        </authorList>
    </citation>
    <scope>NUCLEOTIDE SEQUENCE [LARGE SCALE GENOMIC DNA]</scope>
</reference>
<evidence type="ECO:0000256" key="8">
    <source>
        <dbReference type="ARBA" id="ARBA00093226"/>
    </source>
</evidence>
<sequence length="323" mass="34747">MAMEHRSSTFEFVTAEKVLSVLSYKLLIDAVERGLGLFSKSKSSSGQDANRSSVDQPVRTTVAVPNKGFLGCMPVYIEADELLVTKLVTFFPKNENVPTHNAVVAVFHANTGVPRAFLDGDTITTRRTAAASVVATKHLANGKPTVLAILGSGTQAASHYEAFCETFSSLKQVRVWNHKPERAKEFANKDERRHNCVACESVEDAVRGADVIVTVTSSSSPVLMAQWVKPGAHINGVGACRPEWAEIDPNLMRSAVVYVDSREGALQESGDVLLSKAEVYAEIGEVVNGTKTAHTDKTTVFKSLGMAVEDAVAAKIVLDELGL</sequence>
<dbReference type="InterPro" id="IPR023401">
    <property type="entry name" value="ODC_N"/>
</dbReference>
<dbReference type="GO" id="GO:0042562">
    <property type="term" value="F:hormone binding"/>
    <property type="evidence" value="ECO:0007669"/>
    <property type="project" value="TreeGrafter"/>
</dbReference>
<dbReference type="EC" id="1.5.1.25" evidence="2"/>
<keyword evidence="19" id="KW-1185">Reference proteome</keyword>
<comment type="catalytic activity">
    <reaction evidence="11">
        <text>(S)-cystathionine ketimine + NADH + 2 H(+) = (3R,5S)-2,3,5,6,7-pentahydro-1,4-thiazepine-3,5-dicarboxylate + NAD(+)</text>
        <dbReference type="Rhea" id="RHEA:68032"/>
        <dbReference type="ChEBI" id="CHEBI:15378"/>
        <dbReference type="ChEBI" id="CHEBI:57540"/>
        <dbReference type="ChEBI" id="CHEBI:57945"/>
        <dbReference type="ChEBI" id="CHEBI:176808"/>
        <dbReference type="ChEBI" id="CHEBI:176810"/>
    </reaction>
    <physiologicalReaction direction="left-to-right" evidence="11">
        <dbReference type="Rhea" id="RHEA:68033"/>
    </physiologicalReaction>
</comment>
<dbReference type="GO" id="GO:0050241">
    <property type="term" value="F:pyrroline-2-carboxylate reductase activity"/>
    <property type="evidence" value="ECO:0007669"/>
    <property type="project" value="UniProtKB-EC"/>
</dbReference>
<comment type="caution">
    <text evidence="18">The sequence shown here is derived from an EMBL/GenBank/DDBJ whole genome shotgun (WGS) entry which is preliminary data.</text>
</comment>
<evidence type="ECO:0000256" key="14">
    <source>
        <dbReference type="ARBA" id="ARBA00093273"/>
    </source>
</evidence>
<evidence type="ECO:0000256" key="2">
    <source>
        <dbReference type="ARBA" id="ARBA00012883"/>
    </source>
</evidence>
<dbReference type="InterPro" id="IPR003462">
    <property type="entry name" value="ODC_Mu_crystall"/>
</dbReference>
<evidence type="ECO:0000256" key="6">
    <source>
        <dbReference type="ARBA" id="ARBA00093197"/>
    </source>
</evidence>
<evidence type="ECO:0000256" key="11">
    <source>
        <dbReference type="ARBA" id="ARBA00093250"/>
    </source>
</evidence>
<comment type="catalytic activity">
    <reaction evidence="7">
        <text>L-proline + NADP(+) = 1-pyrroline-2-carboxylate + NADPH + H(+)</text>
        <dbReference type="Rhea" id="RHEA:20317"/>
        <dbReference type="ChEBI" id="CHEBI:15378"/>
        <dbReference type="ChEBI" id="CHEBI:39785"/>
        <dbReference type="ChEBI" id="CHEBI:57783"/>
        <dbReference type="ChEBI" id="CHEBI:58349"/>
        <dbReference type="ChEBI" id="CHEBI:60039"/>
        <dbReference type="EC" id="1.5.1.1"/>
    </reaction>
    <physiologicalReaction direction="right-to-left" evidence="7">
        <dbReference type="Rhea" id="RHEA:20319"/>
    </physiologicalReaction>
</comment>
<evidence type="ECO:0000256" key="9">
    <source>
        <dbReference type="ARBA" id="ARBA00093227"/>
    </source>
</evidence>
<dbReference type="Gene3D" id="3.30.1780.10">
    <property type="entry name" value="ornithine cyclodeaminase, domain 1"/>
    <property type="match status" value="1"/>
</dbReference>
<comment type="catalytic activity">
    <reaction evidence="6">
        <text>Delta(2)-thiazoline-2-carboxylate + NADPH + 2 H(+) = L-thiazolidine-2-carboxylate + NADP(+)</text>
        <dbReference type="Rhea" id="RHEA:68072"/>
        <dbReference type="ChEBI" id="CHEBI:15378"/>
        <dbReference type="ChEBI" id="CHEBI:57783"/>
        <dbReference type="ChEBI" id="CHEBI:58349"/>
        <dbReference type="ChEBI" id="CHEBI:176895"/>
        <dbReference type="ChEBI" id="CHEBI:176896"/>
    </reaction>
    <physiologicalReaction direction="left-to-right" evidence="6">
        <dbReference type="Rhea" id="RHEA:68073"/>
    </physiologicalReaction>
</comment>
<comment type="catalytic activity">
    <reaction evidence="12">
        <text>(3R)-1,4-thiomorpholine-3-carboxylate + NADP(+) = 3,4-dehydrothiomorpholine-3-carboxylate + NADPH + 2 H(+)</text>
        <dbReference type="Rhea" id="RHEA:12500"/>
        <dbReference type="ChEBI" id="CHEBI:15378"/>
        <dbReference type="ChEBI" id="CHEBI:57783"/>
        <dbReference type="ChEBI" id="CHEBI:58349"/>
        <dbReference type="ChEBI" id="CHEBI:58517"/>
        <dbReference type="ChEBI" id="CHEBI:176873"/>
        <dbReference type="EC" id="1.5.1.25"/>
    </reaction>
    <physiologicalReaction direction="right-to-left" evidence="12">
        <dbReference type="Rhea" id="RHEA:12502"/>
    </physiologicalReaction>
</comment>
<comment type="catalytic activity">
    <reaction evidence="8">
        <text>(3R)-1,4-thiomorpholine-3-carboxylate + NAD(+) = 3,4-dehydrothiomorpholine-3-carboxylate + NADH + 2 H(+)</text>
        <dbReference type="Rhea" id="RHEA:12504"/>
        <dbReference type="ChEBI" id="CHEBI:15378"/>
        <dbReference type="ChEBI" id="CHEBI:57540"/>
        <dbReference type="ChEBI" id="CHEBI:57945"/>
        <dbReference type="ChEBI" id="CHEBI:58517"/>
        <dbReference type="ChEBI" id="CHEBI:176873"/>
        <dbReference type="EC" id="1.5.1.25"/>
    </reaction>
    <physiologicalReaction direction="right-to-left" evidence="8">
        <dbReference type="Rhea" id="RHEA:12506"/>
    </physiologicalReaction>
</comment>
<dbReference type="PIRSF" id="PIRSF001439">
    <property type="entry name" value="CryM"/>
    <property type="match status" value="1"/>
</dbReference>
<evidence type="ECO:0000256" key="3">
    <source>
        <dbReference type="ARBA" id="ARBA00015173"/>
    </source>
</evidence>
<dbReference type="Pfam" id="PF02423">
    <property type="entry name" value="OCD_Mu_crystall"/>
    <property type="match status" value="1"/>
</dbReference>
<evidence type="ECO:0000256" key="5">
    <source>
        <dbReference type="ARBA" id="ARBA00093190"/>
    </source>
</evidence>
<evidence type="ECO:0000256" key="12">
    <source>
        <dbReference type="ARBA" id="ARBA00093263"/>
    </source>
</evidence>
<dbReference type="Proteomes" id="UP000762676">
    <property type="component" value="Unassembled WGS sequence"/>
</dbReference>
<name>A0AAV4F667_9GAST</name>
<comment type="subunit">
    <text evidence="15">Homodimer. Binds the thyroid hormone triiodothyronine (T3); T3 binding inhibits enzymatic activity.</text>
</comment>
<dbReference type="SUPFAM" id="SSF51735">
    <property type="entry name" value="NAD(P)-binding Rossmann-fold domains"/>
    <property type="match status" value="1"/>
</dbReference>
<evidence type="ECO:0000256" key="10">
    <source>
        <dbReference type="ARBA" id="ARBA00093248"/>
    </source>
</evidence>
<accession>A0AAV4F667</accession>
<dbReference type="EC" id="1.5.1.1" evidence="16"/>
<dbReference type="GO" id="GO:0005737">
    <property type="term" value="C:cytoplasm"/>
    <property type="evidence" value="ECO:0007669"/>
    <property type="project" value="TreeGrafter"/>
</dbReference>
<evidence type="ECO:0000256" key="15">
    <source>
        <dbReference type="ARBA" id="ARBA00093567"/>
    </source>
</evidence>
<comment type="catalytic activity">
    <reaction evidence="14">
        <text>L-pipecolate + NADP(+) = Delta(1)-piperideine-2-carboxylate + NADPH + H(+)</text>
        <dbReference type="Rhea" id="RHEA:12524"/>
        <dbReference type="ChEBI" id="CHEBI:15378"/>
        <dbReference type="ChEBI" id="CHEBI:57783"/>
        <dbReference type="ChEBI" id="CHEBI:58349"/>
        <dbReference type="ChEBI" id="CHEBI:61185"/>
        <dbReference type="ChEBI" id="CHEBI:77631"/>
        <dbReference type="EC" id="1.5.1.1"/>
    </reaction>
    <physiologicalReaction direction="right-to-left" evidence="14">
        <dbReference type="Rhea" id="RHEA:12526"/>
    </physiologicalReaction>
</comment>
<dbReference type="PANTHER" id="PTHR13812:SF19">
    <property type="entry name" value="KETIMINE REDUCTASE MU-CRYSTALLIN"/>
    <property type="match status" value="1"/>
</dbReference>
<evidence type="ECO:0000256" key="1">
    <source>
        <dbReference type="ARBA" id="ARBA00008903"/>
    </source>
</evidence>
<protein>
    <recommendedName>
        <fullName evidence="3">Ketimine reductase mu-crystallin</fullName>
        <ecNumber evidence="16">1.5.1.1</ecNumber>
        <ecNumber evidence="2">1.5.1.25</ecNumber>
    </recommendedName>
    <alternativeName>
        <fullName evidence="17">1-piperideine-2-carboxylate/1-pyrroline-2-carboxylate reductase</fullName>
    </alternativeName>
    <alternativeName>
        <fullName evidence="4">NADP-regulated thyroid-hormone-binding protein</fullName>
    </alternativeName>
</protein>
<comment type="catalytic activity">
    <reaction evidence="13">
        <text>L-proline + NAD(+) = 1-pyrroline-2-carboxylate + NADH + H(+)</text>
        <dbReference type="Rhea" id="RHEA:20321"/>
        <dbReference type="ChEBI" id="CHEBI:15378"/>
        <dbReference type="ChEBI" id="CHEBI:39785"/>
        <dbReference type="ChEBI" id="CHEBI:57540"/>
        <dbReference type="ChEBI" id="CHEBI:57945"/>
        <dbReference type="ChEBI" id="CHEBI:60039"/>
        <dbReference type="EC" id="1.5.1.1"/>
    </reaction>
    <physiologicalReaction direction="right-to-left" evidence="13">
        <dbReference type="Rhea" id="RHEA:20323"/>
    </physiologicalReaction>
</comment>
<evidence type="ECO:0000256" key="16">
    <source>
        <dbReference type="ARBA" id="ARBA00093598"/>
    </source>
</evidence>
<comment type="catalytic activity">
    <reaction evidence="9">
        <text>(S)-cystathionine ketimine + NADPH + 2 H(+) = (3R,5S)-2,3,5,6,7-pentahydro-1,4-thiazepine-3,5-dicarboxylate + NADP(+)</text>
        <dbReference type="Rhea" id="RHEA:68036"/>
        <dbReference type="ChEBI" id="CHEBI:15378"/>
        <dbReference type="ChEBI" id="CHEBI:57783"/>
        <dbReference type="ChEBI" id="CHEBI:58349"/>
        <dbReference type="ChEBI" id="CHEBI:176808"/>
        <dbReference type="ChEBI" id="CHEBI:176810"/>
    </reaction>
    <physiologicalReaction direction="left-to-right" evidence="9">
        <dbReference type="Rhea" id="RHEA:68037"/>
    </physiologicalReaction>
</comment>
<evidence type="ECO:0000256" key="7">
    <source>
        <dbReference type="ARBA" id="ARBA00093203"/>
    </source>
</evidence>
<dbReference type="GO" id="GO:0047127">
    <property type="term" value="F:thiomorpholine-carboxylate dehydrogenase activity"/>
    <property type="evidence" value="ECO:0007669"/>
    <property type="project" value="UniProtKB-EC"/>
</dbReference>
<comment type="catalytic activity">
    <reaction evidence="5">
        <text>L-pipecolate + NAD(+) = Delta(1)-piperideine-2-carboxylate + NADH + H(+)</text>
        <dbReference type="Rhea" id="RHEA:30807"/>
        <dbReference type="ChEBI" id="CHEBI:15378"/>
        <dbReference type="ChEBI" id="CHEBI:57540"/>
        <dbReference type="ChEBI" id="CHEBI:57945"/>
        <dbReference type="ChEBI" id="CHEBI:61185"/>
        <dbReference type="ChEBI" id="CHEBI:77631"/>
        <dbReference type="EC" id="1.5.1.1"/>
    </reaction>
    <physiologicalReaction direction="right-to-left" evidence="5">
        <dbReference type="Rhea" id="RHEA:30809"/>
    </physiologicalReaction>
</comment>
<dbReference type="PANTHER" id="PTHR13812">
    <property type="entry name" value="KETIMINE REDUCTASE MU-CRYSTALLIN"/>
    <property type="match status" value="1"/>
</dbReference>
<dbReference type="EMBL" id="BMAT01004080">
    <property type="protein sequence ID" value="GFR67880.1"/>
    <property type="molecule type" value="Genomic_DNA"/>
</dbReference>
<organism evidence="18 19">
    <name type="scientific">Elysia marginata</name>
    <dbReference type="NCBI Taxonomy" id="1093978"/>
    <lineage>
        <taxon>Eukaryota</taxon>
        <taxon>Metazoa</taxon>
        <taxon>Spiralia</taxon>
        <taxon>Lophotrochozoa</taxon>
        <taxon>Mollusca</taxon>
        <taxon>Gastropoda</taxon>
        <taxon>Heterobranchia</taxon>
        <taxon>Euthyneura</taxon>
        <taxon>Panpulmonata</taxon>
        <taxon>Sacoglossa</taxon>
        <taxon>Placobranchoidea</taxon>
        <taxon>Plakobranchidae</taxon>
        <taxon>Elysia</taxon>
    </lineage>
</organism>
<dbReference type="FunFam" id="3.40.50.720:FF:000241">
    <property type="entry name" value="ketimine reductase mu-crystallin"/>
    <property type="match status" value="1"/>
</dbReference>
<evidence type="ECO:0000313" key="18">
    <source>
        <dbReference type="EMBL" id="GFR67880.1"/>
    </source>
</evidence>
<comment type="similarity">
    <text evidence="1">Belongs to the ornithine cyclodeaminase/mu-crystallin family.</text>
</comment>
<comment type="catalytic activity">
    <reaction evidence="10">
        <text>(R)-lanthionine ketimine + NADPH + 2 H(+) = (3R,5R)-1,4-thiomorpholine-3,5-dicarboxylate + NADP(+)</text>
        <dbReference type="Rhea" id="RHEA:68040"/>
        <dbReference type="ChEBI" id="CHEBI:15378"/>
        <dbReference type="ChEBI" id="CHEBI:57783"/>
        <dbReference type="ChEBI" id="CHEBI:58349"/>
        <dbReference type="ChEBI" id="CHEBI:176891"/>
        <dbReference type="ChEBI" id="CHEBI:176892"/>
    </reaction>
    <physiologicalReaction direction="left-to-right" evidence="10">
        <dbReference type="Rhea" id="RHEA:68041"/>
    </physiologicalReaction>
</comment>
<gene>
    <name evidence="18" type="ORF">ElyMa_002010000</name>
</gene>
<evidence type="ECO:0000313" key="19">
    <source>
        <dbReference type="Proteomes" id="UP000762676"/>
    </source>
</evidence>
<evidence type="ECO:0000256" key="13">
    <source>
        <dbReference type="ARBA" id="ARBA00093264"/>
    </source>
</evidence>
<dbReference type="InterPro" id="IPR036291">
    <property type="entry name" value="NAD(P)-bd_dom_sf"/>
</dbReference>
<dbReference type="AlphaFoldDB" id="A0AAV4F667"/>
<evidence type="ECO:0000256" key="17">
    <source>
        <dbReference type="ARBA" id="ARBA00093650"/>
    </source>
</evidence>
<dbReference type="Gene3D" id="3.40.50.720">
    <property type="entry name" value="NAD(P)-binding Rossmann-like Domain"/>
    <property type="match status" value="1"/>
</dbReference>